<name>A0A1I8AXF8_MELHA</name>
<dbReference type="WBParaSite" id="MhA1_Contig1024.frz3.gene3">
    <property type="protein sequence ID" value="MhA1_Contig1024.frz3.gene3"/>
    <property type="gene ID" value="MhA1_Contig1024.frz3.gene3"/>
</dbReference>
<protein>
    <submittedName>
        <fullName evidence="2">Senescence domain-containing protein</fullName>
    </submittedName>
</protein>
<evidence type="ECO:0000313" key="2">
    <source>
        <dbReference type="WBParaSite" id="MhA1_Contig1024.frz3.gene3"/>
    </source>
</evidence>
<sequence>MHDYCNMFLPHLEHPKLATDEKNSFDLWIEHVTKTCIADKEFLEGAGCDKESEFQIKSDELRVKMFKDGKTQYKCTVPTEKAKDRYVTTVKKVIGMKNTFYLLEVESFPVDLYDRMRGRFKASLGPGEKFQCGPSFASPVTHQVTKLRSAQDDVACQIGQQGVCSVVRSAGYITYVTSGYKCVAQAVIDGVSYAIKEGIGINEFKSVWNGIKQGGKALGRIASGLFGK</sequence>
<reference evidence="2" key="1">
    <citation type="submission" date="2016-11" db="UniProtKB">
        <authorList>
            <consortium name="WormBaseParasite"/>
        </authorList>
    </citation>
    <scope>IDENTIFICATION</scope>
</reference>
<evidence type="ECO:0000313" key="1">
    <source>
        <dbReference type="Proteomes" id="UP000095281"/>
    </source>
</evidence>
<proteinExistence type="predicted"/>
<dbReference type="Proteomes" id="UP000095281">
    <property type="component" value="Unplaced"/>
</dbReference>
<dbReference type="AlphaFoldDB" id="A0A1I8AXF8"/>
<accession>A0A1I8AXF8</accession>
<keyword evidence="1" id="KW-1185">Reference proteome</keyword>
<organism evidence="1 2">
    <name type="scientific">Meloidogyne hapla</name>
    <name type="common">Root-knot nematode worm</name>
    <dbReference type="NCBI Taxonomy" id="6305"/>
    <lineage>
        <taxon>Eukaryota</taxon>
        <taxon>Metazoa</taxon>
        <taxon>Ecdysozoa</taxon>
        <taxon>Nematoda</taxon>
        <taxon>Chromadorea</taxon>
        <taxon>Rhabditida</taxon>
        <taxon>Tylenchina</taxon>
        <taxon>Tylenchomorpha</taxon>
        <taxon>Tylenchoidea</taxon>
        <taxon>Meloidogynidae</taxon>
        <taxon>Meloidogyninae</taxon>
        <taxon>Meloidogyne</taxon>
    </lineage>
</organism>